<proteinExistence type="predicted"/>
<name>A0A9E8NCK8_9BACT</name>
<keyword evidence="2" id="KW-1185">Reference proteome</keyword>
<dbReference type="GO" id="GO:0034194">
    <property type="term" value="P:D-galactonate catabolic process"/>
    <property type="evidence" value="ECO:0007669"/>
    <property type="project" value="InterPro"/>
</dbReference>
<dbReference type="RefSeq" id="WP_244824276.1">
    <property type="nucleotide sequence ID" value="NZ_CP112998.1"/>
</dbReference>
<dbReference type="InterPro" id="IPR007729">
    <property type="entry name" value="DGOK"/>
</dbReference>
<evidence type="ECO:0000313" key="2">
    <source>
        <dbReference type="Proteomes" id="UP001164653"/>
    </source>
</evidence>
<dbReference type="GO" id="GO:0008671">
    <property type="term" value="F:2-dehydro-3-deoxygalactonokinase activity"/>
    <property type="evidence" value="ECO:0007669"/>
    <property type="project" value="InterPro"/>
</dbReference>
<evidence type="ECO:0000313" key="1">
    <source>
        <dbReference type="EMBL" id="WAC14200.1"/>
    </source>
</evidence>
<protein>
    <submittedName>
        <fullName evidence="1">2-dehydro-3-deoxygalactonokinase</fullName>
    </submittedName>
</protein>
<dbReference type="InterPro" id="IPR042257">
    <property type="entry name" value="DGOK_C"/>
</dbReference>
<dbReference type="AlphaFoldDB" id="A0A9E8NCK8"/>
<dbReference type="Gene3D" id="3.30.420.310">
    <property type="entry name" value="2-keto-3-deoxy-galactonokinase, C-terminal domain"/>
    <property type="match status" value="1"/>
</dbReference>
<organism evidence="1 2">
    <name type="scientific">Dyadobacter pollutisoli</name>
    <dbReference type="NCBI Taxonomy" id="2910158"/>
    <lineage>
        <taxon>Bacteria</taxon>
        <taxon>Pseudomonadati</taxon>
        <taxon>Bacteroidota</taxon>
        <taxon>Cytophagia</taxon>
        <taxon>Cytophagales</taxon>
        <taxon>Spirosomataceae</taxon>
        <taxon>Dyadobacter</taxon>
    </lineage>
</organism>
<sequence length="119" mass="13590">MEKYLLCCNWVRTSFWLWLVNKKDQELIGYVFLDKRQNATFVSGLLIGSEICHPTRENDSQSVLCCQNSLYRLYKVAIETLNLPGRALIVPAATVDRAATAGKIKIFEHQNLTLNKTNL</sequence>
<gene>
    <name evidence="1" type="ORF">ON006_09620</name>
</gene>
<accession>A0A9E8NCK8</accession>
<dbReference type="EMBL" id="CP112998">
    <property type="protein sequence ID" value="WAC14200.1"/>
    <property type="molecule type" value="Genomic_DNA"/>
</dbReference>
<dbReference type="KEGG" id="dpf:ON006_09620"/>
<dbReference type="Proteomes" id="UP001164653">
    <property type="component" value="Chromosome"/>
</dbReference>
<dbReference type="Pfam" id="PF05035">
    <property type="entry name" value="DGOK"/>
    <property type="match status" value="1"/>
</dbReference>
<reference evidence="1" key="1">
    <citation type="submission" date="2022-11" db="EMBL/GenBank/DDBJ databases">
        <title>Dyadobacter pollutisoli sp. nov., isolated from plastic dumped soil.</title>
        <authorList>
            <person name="Kim J.M."/>
            <person name="Kim K.R."/>
            <person name="Lee J.K."/>
            <person name="Hao L."/>
            <person name="Jeon C.O."/>
        </authorList>
    </citation>
    <scope>NUCLEOTIDE SEQUENCE</scope>
    <source>
        <strain evidence="1">U1</strain>
    </source>
</reference>